<dbReference type="Pfam" id="PF08447">
    <property type="entry name" value="PAS_3"/>
    <property type="match status" value="1"/>
</dbReference>
<evidence type="ECO:0000313" key="10">
    <source>
        <dbReference type="Proteomes" id="UP000785200"/>
    </source>
</evidence>
<evidence type="ECO:0000313" key="9">
    <source>
        <dbReference type="EMBL" id="KAG0651474.1"/>
    </source>
</evidence>
<dbReference type="Proteomes" id="UP000785200">
    <property type="component" value="Unassembled WGS sequence"/>
</dbReference>
<accession>A0A9P6VPI7</accession>
<feature type="compositionally biased region" description="Polar residues" evidence="5">
    <location>
        <begin position="663"/>
        <end position="675"/>
    </location>
</feature>
<feature type="compositionally biased region" description="Basic and acidic residues" evidence="5">
    <location>
        <begin position="28"/>
        <end position="39"/>
    </location>
</feature>
<keyword evidence="1 3" id="KW-0597">Phosphoprotein</keyword>
<evidence type="ECO:0000256" key="5">
    <source>
        <dbReference type="SAM" id="MobiDB-lite"/>
    </source>
</evidence>
<dbReference type="InterPro" id="IPR036890">
    <property type="entry name" value="HATPase_C_sf"/>
</dbReference>
<dbReference type="InterPro" id="IPR005467">
    <property type="entry name" value="His_kinase_dom"/>
</dbReference>
<feature type="compositionally biased region" description="Basic and acidic residues" evidence="5">
    <location>
        <begin position="1382"/>
        <end position="1399"/>
    </location>
</feature>
<dbReference type="OrthoDB" id="60033at2759"/>
<dbReference type="InterPro" id="IPR001789">
    <property type="entry name" value="Sig_transdc_resp-reg_receiver"/>
</dbReference>
<dbReference type="SUPFAM" id="SSF55785">
    <property type="entry name" value="PYP-like sensor domain (PAS domain)"/>
    <property type="match status" value="1"/>
</dbReference>
<dbReference type="SUPFAM" id="SSF55874">
    <property type="entry name" value="ATPase domain of HSP90 chaperone/DNA topoisomerase II/histidine kinase"/>
    <property type="match status" value="1"/>
</dbReference>
<dbReference type="SUPFAM" id="SSF47384">
    <property type="entry name" value="Homodimeric domain of signal transducing histidine kinase"/>
    <property type="match status" value="1"/>
</dbReference>
<dbReference type="InterPro" id="IPR004358">
    <property type="entry name" value="Sig_transdc_His_kin-like_C"/>
</dbReference>
<feature type="region of interest" description="Disordered" evidence="5">
    <location>
        <begin position="660"/>
        <end position="679"/>
    </location>
</feature>
<evidence type="ECO:0000256" key="1">
    <source>
        <dbReference type="ARBA" id="ARBA00022553"/>
    </source>
</evidence>
<name>A0A9P6VPI7_9HELO</name>
<evidence type="ECO:0000256" key="4">
    <source>
        <dbReference type="SAM" id="Coils"/>
    </source>
</evidence>
<dbReference type="GO" id="GO:0000155">
    <property type="term" value="F:phosphorelay sensor kinase activity"/>
    <property type="evidence" value="ECO:0007669"/>
    <property type="project" value="InterPro"/>
</dbReference>
<dbReference type="CDD" id="cd00082">
    <property type="entry name" value="HisKA"/>
    <property type="match status" value="1"/>
</dbReference>
<dbReference type="PROSITE" id="PS50109">
    <property type="entry name" value="HIS_KIN"/>
    <property type="match status" value="1"/>
</dbReference>
<dbReference type="PROSITE" id="PS50110">
    <property type="entry name" value="RESPONSE_REGULATORY"/>
    <property type="match status" value="1"/>
</dbReference>
<dbReference type="SMART" id="SM00448">
    <property type="entry name" value="REC"/>
    <property type="match status" value="1"/>
</dbReference>
<feature type="compositionally biased region" description="Basic and acidic residues" evidence="5">
    <location>
        <begin position="1329"/>
        <end position="1344"/>
    </location>
</feature>
<evidence type="ECO:0000259" key="7">
    <source>
        <dbReference type="PROSITE" id="PS50110"/>
    </source>
</evidence>
<evidence type="ECO:0000256" key="2">
    <source>
        <dbReference type="ARBA" id="ARBA00023012"/>
    </source>
</evidence>
<keyword evidence="2" id="KW-0902">Two-component regulatory system</keyword>
<feature type="region of interest" description="Disordered" evidence="5">
    <location>
        <begin position="19"/>
        <end position="48"/>
    </location>
</feature>
<feature type="region of interest" description="Disordered" evidence="5">
    <location>
        <begin position="1281"/>
        <end position="1344"/>
    </location>
</feature>
<reference evidence="9" key="1">
    <citation type="submission" date="2019-07" db="EMBL/GenBank/DDBJ databases">
        <title>Hyphodiscus hymeniophilus genome sequencing and assembly.</title>
        <authorList>
            <person name="Kramer G."/>
            <person name="Nodwell J."/>
        </authorList>
    </citation>
    <scope>NUCLEOTIDE SEQUENCE</scope>
    <source>
        <strain evidence="9">ATCC 34498</strain>
    </source>
</reference>
<evidence type="ECO:0000259" key="6">
    <source>
        <dbReference type="PROSITE" id="PS50109"/>
    </source>
</evidence>
<dbReference type="InterPro" id="IPR036097">
    <property type="entry name" value="HisK_dim/P_sf"/>
</dbReference>
<protein>
    <submittedName>
        <fullName evidence="9">Two-component system A</fullName>
    </submittedName>
</protein>
<evidence type="ECO:0000259" key="8">
    <source>
        <dbReference type="PROSITE" id="PS50112"/>
    </source>
</evidence>
<dbReference type="SMART" id="SM00388">
    <property type="entry name" value="HisKA"/>
    <property type="match status" value="1"/>
</dbReference>
<organism evidence="9 10">
    <name type="scientific">Hyphodiscus hymeniophilus</name>
    <dbReference type="NCBI Taxonomy" id="353542"/>
    <lineage>
        <taxon>Eukaryota</taxon>
        <taxon>Fungi</taxon>
        <taxon>Dikarya</taxon>
        <taxon>Ascomycota</taxon>
        <taxon>Pezizomycotina</taxon>
        <taxon>Leotiomycetes</taxon>
        <taxon>Helotiales</taxon>
        <taxon>Hyphodiscaceae</taxon>
        <taxon>Hyphodiscus</taxon>
    </lineage>
</organism>
<dbReference type="CDD" id="cd17546">
    <property type="entry name" value="REC_hyHK_CKI1_RcsC-like"/>
    <property type="match status" value="1"/>
</dbReference>
<feature type="modified residue" description="4-aspartylphosphate" evidence="3">
    <location>
        <position position="1170"/>
    </location>
</feature>
<feature type="coiled-coil region" evidence="4">
    <location>
        <begin position="776"/>
        <end position="803"/>
    </location>
</feature>
<dbReference type="InterPro" id="IPR000014">
    <property type="entry name" value="PAS"/>
</dbReference>
<dbReference type="InterPro" id="IPR003594">
    <property type="entry name" value="HATPase_dom"/>
</dbReference>
<dbReference type="CDD" id="cd16922">
    <property type="entry name" value="HATPase_EvgS-ArcB-TorS-like"/>
    <property type="match status" value="1"/>
</dbReference>
<feature type="domain" description="Histidine kinase" evidence="6">
    <location>
        <begin position="813"/>
        <end position="1036"/>
    </location>
</feature>
<dbReference type="Pfam" id="PF00512">
    <property type="entry name" value="HisKA"/>
    <property type="match status" value="1"/>
</dbReference>
<evidence type="ECO:0000256" key="3">
    <source>
        <dbReference type="PROSITE-ProRule" id="PRU00169"/>
    </source>
</evidence>
<dbReference type="PANTHER" id="PTHR45339:SF1">
    <property type="entry name" value="HYBRID SIGNAL TRANSDUCTION HISTIDINE KINASE J"/>
    <property type="match status" value="1"/>
</dbReference>
<feature type="compositionally biased region" description="Low complexity" evidence="5">
    <location>
        <begin position="306"/>
        <end position="346"/>
    </location>
</feature>
<dbReference type="SUPFAM" id="SSF52172">
    <property type="entry name" value="CheY-like"/>
    <property type="match status" value="1"/>
</dbReference>
<comment type="caution">
    <text evidence="9">The sequence shown here is derived from an EMBL/GenBank/DDBJ whole genome shotgun (WGS) entry which is preliminary data.</text>
</comment>
<dbReference type="NCBIfam" id="TIGR00229">
    <property type="entry name" value="sensory_box"/>
    <property type="match status" value="1"/>
</dbReference>
<dbReference type="Pfam" id="PF00072">
    <property type="entry name" value="Response_reg"/>
    <property type="match status" value="1"/>
</dbReference>
<dbReference type="Gene3D" id="3.30.565.10">
    <property type="entry name" value="Histidine kinase-like ATPase, C-terminal domain"/>
    <property type="match status" value="1"/>
</dbReference>
<feature type="region of interest" description="Disordered" evidence="5">
    <location>
        <begin position="282"/>
        <end position="367"/>
    </location>
</feature>
<dbReference type="InterPro" id="IPR003661">
    <property type="entry name" value="HisK_dim/P_dom"/>
</dbReference>
<dbReference type="PROSITE" id="PS50112">
    <property type="entry name" value="PAS"/>
    <property type="match status" value="1"/>
</dbReference>
<dbReference type="Pfam" id="PF02518">
    <property type="entry name" value="HATPase_c"/>
    <property type="match status" value="1"/>
</dbReference>
<feature type="compositionally biased region" description="Basic and acidic residues" evidence="5">
    <location>
        <begin position="1418"/>
        <end position="1437"/>
    </location>
</feature>
<sequence>MASLDFLPDGSNLSAAHNLQQTQASHSADLEHHEADVDRPGSPLQMLPGQIQGLESLKADGFMKSRAHSPYGRDSLDGNLLHLHIPPLPSPAQLAFSALQYLPYPTMILNGLKTLVFANEAMIRLLDIEDSDEDAASDDGMQASDRLRGQTLSQMGIDMLEDGRLIWVTWDTFLDSIAEDTGSHTKEDTVHLSSENGEGDVTPTAERSDSPTLMLDHNKNKSMVHDAVVEVVLTPPQISASHFTRGASRLTRITFAKMIITVWEIEEEKYFTLTFTATDSSQTSLPSLKVQTREVSKTTKQRPLVSTSIGSGSASYSSPSSASSERSSNRGGSSSSSAITSPTYNSMSASPFPPLGPPSRNTTLSGPSSLQKVVMMKEALLDSTSTPIIAMWKDESLTIPNKAARRLFHSTADLSSIKDGAELVTKWHMWDETFTIRLDPSEYPISVLIRTQTPFACRKIGIIDPETGRKTLFDVLGEAIRDESTGEFVAGMVTFRDITEVTQQISDIKEKDEQRFQLICDSMPQMIWTTTPEGMHDWFSQRWYDYTGLTEEESLGMGWQLPFHPEDMKATESSWQHSLATGAPYSTEYRCRNKYGEWRWMLGRALPLRNKQTGAIEKWHESNGEQVSSKYWKAHAQVTLFSVDRNRTLSLIEGSPIWDLHGDTSSGDENSNGKPSRSEDLIGQNIYDVFRSTKAVAGKDQIPASLQPIEDILTGKTMEDVHEHCIDNRWYRTRFVPVLGKKGEGGHSFERRLTFERVYEAFIDGVIGVSMDVTEVKDKEETLQMQEKENSRLLANEAAAKEASRLKSQFLANMSHEIRTPIAGVIGMAELLADTELDEEQRECAENIQRSANGLLTVINDILDFSKVESGRLDIEEVQFSLSVVVRDVSKMLSFAAERKNLIFDFESNLGSDGDLVVMGDPGRVRQIITNLLTNSIKFTSEGRVKFSVLKERENSDVFEVKFVVEDTGIGIEEEVRQRLFQPFSQADSSTARRFGGTGLGLTISKNLVDLMRGRIQLESTLGQGTRATFWIPFNKPQYHDGIATLIDLGSIPDRLQAEMSVSCNSSEFEHAIGTPPTQSLPDLHKGKDNRSSMTPPVQPELDLSPEERADTKILVVEDNAINQQIALKTIRKLGFAVSAVWNGKEALDYLLAAESPNPPHPKPDIILMDVQMPIIDGYRATHIIRHHAPYCASARDIPIVAMTASAIQGDREKCKKAGMDDYLAKPVKGKMLEKMLVRWAIHKRTPGTPSNGDYDGSECSENAEHTCGVARIPMFGQDVETPVPQEHTDPQSASTLKKASNLTVPGPRPSIAEKHSSQHLTLPGTESEGDRAERRKEAEEKAVALRDDKLVAAAGVSGEGLVPHAESAREPRQQLTVENVGRLERQAKERSPRGERRERKMRTLSGAGESVGVDEGSLERDSGRSPERPKLEDMWRNSDVTVTGRKE</sequence>
<dbReference type="Gene3D" id="3.40.50.2300">
    <property type="match status" value="1"/>
</dbReference>
<feature type="region of interest" description="Disordered" evidence="5">
    <location>
        <begin position="1362"/>
        <end position="1448"/>
    </location>
</feature>
<dbReference type="PRINTS" id="PR00344">
    <property type="entry name" value="BCTRLSENSOR"/>
</dbReference>
<dbReference type="InterPro" id="IPR035965">
    <property type="entry name" value="PAS-like_dom_sf"/>
</dbReference>
<dbReference type="SMART" id="SM00091">
    <property type="entry name" value="PAS"/>
    <property type="match status" value="2"/>
</dbReference>
<dbReference type="FunFam" id="1.10.287.130:FF:000050">
    <property type="entry name" value="Related to histidine kinase"/>
    <property type="match status" value="1"/>
</dbReference>
<keyword evidence="10" id="KW-1185">Reference proteome</keyword>
<dbReference type="Gene3D" id="1.10.287.130">
    <property type="match status" value="1"/>
</dbReference>
<dbReference type="PANTHER" id="PTHR45339">
    <property type="entry name" value="HYBRID SIGNAL TRANSDUCTION HISTIDINE KINASE J"/>
    <property type="match status" value="1"/>
</dbReference>
<dbReference type="CDD" id="cd00130">
    <property type="entry name" value="PAS"/>
    <property type="match status" value="1"/>
</dbReference>
<feature type="region of interest" description="Disordered" evidence="5">
    <location>
        <begin position="1073"/>
        <end position="1103"/>
    </location>
</feature>
<dbReference type="InterPro" id="IPR013655">
    <property type="entry name" value="PAS_fold_3"/>
</dbReference>
<dbReference type="Gene3D" id="3.30.450.20">
    <property type="entry name" value="PAS domain"/>
    <property type="match status" value="3"/>
</dbReference>
<gene>
    <name evidence="9" type="ORF">D0Z07_2039</name>
</gene>
<dbReference type="EMBL" id="VNKQ01000004">
    <property type="protein sequence ID" value="KAG0651474.1"/>
    <property type="molecule type" value="Genomic_DNA"/>
</dbReference>
<dbReference type="FunFam" id="3.30.450.20:FF:000099">
    <property type="entry name" value="Sensory box sensor histidine kinase"/>
    <property type="match status" value="1"/>
</dbReference>
<keyword evidence="4" id="KW-0175">Coiled coil</keyword>
<feature type="region of interest" description="Disordered" evidence="5">
    <location>
        <begin position="184"/>
        <end position="212"/>
    </location>
</feature>
<dbReference type="SMART" id="SM00387">
    <property type="entry name" value="HATPase_c"/>
    <property type="match status" value="1"/>
</dbReference>
<feature type="compositionally biased region" description="Polar residues" evidence="5">
    <location>
        <begin position="1291"/>
        <end position="1304"/>
    </location>
</feature>
<feature type="domain" description="PAS" evidence="8">
    <location>
        <begin position="512"/>
        <end position="582"/>
    </location>
</feature>
<proteinExistence type="predicted"/>
<feature type="domain" description="Response regulatory" evidence="7">
    <location>
        <begin position="1113"/>
        <end position="1241"/>
    </location>
</feature>
<dbReference type="FunFam" id="3.30.565.10:FF:000010">
    <property type="entry name" value="Sensor histidine kinase RcsC"/>
    <property type="match status" value="1"/>
</dbReference>
<dbReference type="InterPro" id="IPR011006">
    <property type="entry name" value="CheY-like_superfamily"/>
</dbReference>